<sequence>MGMTNPNILPTKQRWSALLVLSISLFVIVMDMTILIMALPAIVAELQATAIEQLWIVDIYSLILAGLIVTMSFIGDRWGRKKILLLGFLIFGVTSLMVVFVTSATQIIVIRAILGMAGAMIMPTTLSMIRTIFVDAKERAIALSVWAGITGFGSVLGPIIGGILLEKFSWHSTFLINVPIAIIAVIVGLFVLPEYKTRQSKSFDLLSAILSLFSMMAIVWSIKSFSKEGLTHGLTWVIFLLGVGLLIIFIQRNLRATHPLLDVSLFKNNIFTAGILSALISIFGMSALILLISQWLQLVQGFSPLQTGIYILPMAIGEIIATIIAPWLAQRIGARSVIVGGLIISGFGLIYMYWLPVTFNYNDIIPTLVMVGTGVGSLAVASTLIMSSTSVERASSAAAIEETVYDLGNVLGVAILGSIATLIYRSSLNIQSFENLNLKPSELNYANESIANTLNFASKHNLTKMYEQATHSFNIALMDTALIGGIGIVAIAIVIYFLIPKKYDITKNH</sequence>
<feature type="transmembrane region" description="Helical" evidence="7">
    <location>
        <begin position="234"/>
        <end position="250"/>
    </location>
</feature>
<feature type="transmembrane region" description="Helical" evidence="7">
    <location>
        <begin position="475"/>
        <end position="499"/>
    </location>
</feature>
<evidence type="ECO:0000256" key="3">
    <source>
        <dbReference type="ARBA" id="ARBA00022475"/>
    </source>
</evidence>
<feature type="transmembrane region" description="Helical" evidence="7">
    <location>
        <begin position="336"/>
        <end position="355"/>
    </location>
</feature>
<feature type="transmembrane region" description="Helical" evidence="7">
    <location>
        <begin position="367"/>
        <end position="386"/>
    </location>
</feature>
<gene>
    <name evidence="9" type="ORF">ISP08_00405</name>
</gene>
<name>A0A7T1B214_9STAP</name>
<keyword evidence="4 7" id="KW-0812">Transmembrane</keyword>
<accession>A0A7T1B214</accession>
<keyword evidence="3" id="KW-1003">Cell membrane</keyword>
<dbReference type="PANTHER" id="PTHR42718:SF47">
    <property type="entry name" value="METHYL VIOLOGEN RESISTANCE PROTEIN SMVA"/>
    <property type="match status" value="1"/>
</dbReference>
<evidence type="ECO:0000313" key="10">
    <source>
        <dbReference type="Proteomes" id="UP000594455"/>
    </source>
</evidence>
<evidence type="ECO:0000256" key="6">
    <source>
        <dbReference type="ARBA" id="ARBA00023136"/>
    </source>
</evidence>
<protein>
    <submittedName>
        <fullName evidence="9">MFS transporter</fullName>
    </submittedName>
</protein>
<feature type="transmembrane region" description="Helical" evidence="7">
    <location>
        <begin position="308"/>
        <end position="329"/>
    </location>
</feature>
<dbReference type="GO" id="GO:0005886">
    <property type="term" value="C:plasma membrane"/>
    <property type="evidence" value="ECO:0007669"/>
    <property type="project" value="UniProtKB-SubCell"/>
</dbReference>
<dbReference type="PANTHER" id="PTHR42718">
    <property type="entry name" value="MAJOR FACILITATOR SUPERFAMILY MULTIDRUG TRANSPORTER MFSC"/>
    <property type="match status" value="1"/>
</dbReference>
<dbReference type="RefSeq" id="WP_195719362.1">
    <property type="nucleotide sequence ID" value="NZ_CP064056.1"/>
</dbReference>
<dbReference type="GO" id="GO:0022857">
    <property type="term" value="F:transmembrane transporter activity"/>
    <property type="evidence" value="ECO:0007669"/>
    <property type="project" value="InterPro"/>
</dbReference>
<evidence type="ECO:0000256" key="4">
    <source>
        <dbReference type="ARBA" id="ARBA00022692"/>
    </source>
</evidence>
<proteinExistence type="predicted"/>
<dbReference type="Gene3D" id="1.20.1720.10">
    <property type="entry name" value="Multidrug resistance protein D"/>
    <property type="match status" value="1"/>
</dbReference>
<feature type="transmembrane region" description="Helical" evidence="7">
    <location>
        <begin position="141"/>
        <end position="164"/>
    </location>
</feature>
<dbReference type="EMBL" id="CP064056">
    <property type="protein sequence ID" value="QPM76302.1"/>
    <property type="molecule type" value="Genomic_DNA"/>
</dbReference>
<evidence type="ECO:0000256" key="5">
    <source>
        <dbReference type="ARBA" id="ARBA00022989"/>
    </source>
</evidence>
<evidence type="ECO:0000256" key="7">
    <source>
        <dbReference type="SAM" id="Phobius"/>
    </source>
</evidence>
<dbReference type="InterPro" id="IPR020846">
    <property type="entry name" value="MFS_dom"/>
</dbReference>
<dbReference type="Gene3D" id="1.20.1250.20">
    <property type="entry name" value="MFS general substrate transporter like domains"/>
    <property type="match status" value="1"/>
</dbReference>
<dbReference type="AlphaFoldDB" id="A0A7T1B214"/>
<dbReference type="Pfam" id="PF07690">
    <property type="entry name" value="MFS_1"/>
    <property type="match status" value="1"/>
</dbReference>
<comment type="subcellular location">
    <subcellularLocation>
        <location evidence="1">Cell membrane</location>
        <topology evidence="1">Multi-pass membrane protein</topology>
    </subcellularLocation>
</comment>
<dbReference type="InterPro" id="IPR036259">
    <property type="entry name" value="MFS_trans_sf"/>
</dbReference>
<evidence type="ECO:0000259" key="8">
    <source>
        <dbReference type="PROSITE" id="PS50850"/>
    </source>
</evidence>
<reference evidence="9 10" key="1">
    <citation type="submission" date="2020-10" db="EMBL/GenBank/DDBJ databases">
        <title>Closed genome sequences of Staphylococcus lloydii sp. nov. and Staphylococcus durrellii sp. nov. Isolated from Captive Fruit Bats (Pteropus livingstonii).</title>
        <authorList>
            <person name="Fountain K."/>
        </authorList>
    </citation>
    <scope>NUCLEOTIDE SEQUENCE [LARGE SCALE GENOMIC DNA]</scope>
    <source>
        <strain evidence="9 10">23_2_7_LY</strain>
    </source>
</reference>
<feature type="transmembrane region" description="Helical" evidence="7">
    <location>
        <begin position="170"/>
        <end position="191"/>
    </location>
</feature>
<dbReference type="SUPFAM" id="SSF103473">
    <property type="entry name" value="MFS general substrate transporter"/>
    <property type="match status" value="1"/>
</dbReference>
<feature type="transmembrane region" description="Helical" evidence="7">
    <location>
        <begin position="270"/>
        <end position="296"/>
    </location>
</feature>
<organism evidence="9 10">
    <name type="scientific">Staphylococcus lloydii</name>
    <dbReference type="NCBI Taxonomy" id="2781774"/>
    <lineage>
        <taxon>Bacteria</taxon>
        <taxon>Bacillati</taxon>
        <taxon>Bacillota</taxon>
        <taxon>Bacilli</taxon>
        <taxon>Bacillales</taxon>
        <taxon>Staphylococcaceae</taxon>
        <taxon>Staphylococcus</taxon>
    </lineage>
</organism>
<keyword evidence="6 7" id="KW-0472">Membrane</keyword>
<keyword evidence="10" id="KW-1185">Reference proteome</keyword>
<feature type="transmembrane region" description="Helical" evidence="7">
    <location>
        <begin position="83"/>
        <end position="102"/>
    </location>
</feature>
<dbReference type="CDD" id="cd17321">
    <property type="entry name" value="MFS_MMR_MDR_like"/>
    <property type="match status" value="1"/>
</dbReference>
<keyword evidence="5 7" id="KW-1133">Transmembrane helix</keyword>
<evidence type="ECO:0000256" key="2">
    <source>
        <dbReference type="ARBA" id="ARBA00022448"/>
    </source>
</evidence>
<feature type="transmembrane region" description="Helical" evidence="7">
    <location>
        <begin position="203"/>
        <end position="222"/>
    </location>
</feature>
<dbReference type="KEGG" id="sllo:ISP08_00405"/>
<evidence type="ECO:0000256" key="1">
    <source>
        <dbReference type="ARBA" id="ARBA00004651"/>
    </source>
</evidence>
<feature type="transmembrane region" description="Helical" evidence="7">
    <location>
        <begin position="108"/>
        <end position="129"/>
    </location>
</feature>
<feature type="transmembrane region" description="Helical" evidence="7">
    <location>
        <begin position="407"/>
        <end position="424"/>
    </location>
</feature>
<feature type="domain" description="Major facilitator superfamily (MFS) profile" evidence="8">
    <location>
        <begin position="17"/>
        <end position="503"/>
    </location>
</feature>
<dbReference type="InterPro" id="IPR011701">
    <property type="entry name" value="MFS"/>
</dbReference>
<evidence type="ECO:0000313" key="9">
    <source>
        <dbReference type="EMBL" id="QPM76302.1"/>
    </source>
</evidence>
<keyword evidence="2" id="KW-0813">Transport</keyword>
<feature type="transmembrane region" description="Helical" evidence="7">
    <location>
        <begin position="54"/>
        <end position="74"/>
    </location>
</feature>
<feature type="transmembrane region" description="Helical" evidence="7">
    <location>
        <begin position="18"/>
        <end position="42"/>
    </location>
</feature>
<dbReference type="Proteomes" id="UP000594455">
    <property type="component" value="Chromosome"/>
</dbReference>
<dbReference type="PROSITE" id="PS50850">
    <property type="entry name" value="MFS"/>
    <property type="match status" value="1"/>
</dbReference>